<evidence type="ECO:0000256" key="1">
    <source>
        <dbReference type="ARBA" id="ARBA00003618"/>
    </source>
</evidence>
<evidence type="ECO:0000259" key="11">
    <source>
        <dbReference type="Pfam" id="PF02463"/>
    </source>
</evidence>
<dbReference type="InterPro" id="IPR027417">
    <property type="entry name" value="P-loop_NTPase"/>
</dbReference>
<evidence type="ECO:0000256" key="5">
    <source>
        <dbReference type="ARBA" id="ARBA00022763"/>
    </source>
</evidence>
<dbReference type="InterPro" id="IPR004604">
    <property type="entry name" value="DNA_recomb/repair_RecN"/>
</dbReference>
<feature type="domain" description="RecF/RecN/SMC N-terminal" evidence="11">
    <location>
        <begin position="1"/>
        <end position="526"/>
    </location>
</feature>
<accession>A0A1H9ANP6</accession>
<feature type="coiled-coil region" evidence="10">
    <location>
        <begin position="317"/>
        <end position="344"/>
    </location>
</feature>
<dbReference type="SUPFAM" id="SSF52540">
    <property type="entry name" value="P-loop containing nucleoside triphosphate hydrolases"/>
    <property type="match status" value="2"/>
</dbReference>
<dbReference type="CDD" id="cd03241">
    <property type="entry name" value="ABC_RecN"/>
    <property type="match status" value="2"/>
</dbReference>
<keyword evidence="13" id="KW-1185">Reference proteome</keyword>
<dbReference type="Gene3D" id="3.40.50.300">
    <property type="entry name" value="P-loop containing nucleotide triphosphate hydrolases"/>
    <property type="match status" value="2"/>
</dbReference>
<dbReference type="GO" id="GO:0043590">
    <property type="term" value="C:bacterial nucleoid"/>
    <property type="evidence" value="ECO:0007669"/>
    <property type="project" value="TreeGrafter"/>
</dbReference>
<keyword evidence="7 9" id="KW-0234">DNA repair</keyword>
<evidence type="ECO:0000256" key="8">
    <source>
        <dbReference type="ARBA" id="ARBA00033408"/>
    </source>
</evidence>
<dbReference type="STRING" id="89093.SAMN04488558_10235"/>
<dbReference type="InterPro" id="IPR003395">
    <property type="entry name" value="RecF/RecN/SMC_N"/>
</dbReference>
<evidence type="ECO:0000256" key="4">
    <source>
        <dbReference type="ARBA" id="ARBA00022741"/>
    </source>
</evidence>
<dbReference type="GO" id="GO:0006310">
    <property type="term" value="P:DNA recombination"/>
    <property type="evidence" value="ECO:0007669"/>
    <property type="project" value="InterPro"/>
</dbReference>
<dbReference type="PANTHER" id="PTHR11059">
    <property type="entry name" value="DNA REPAIR PROTEIN RECN"/>
    <property type="match status" value="1"/>
</dbReference>
<protein>
    <recommendedName>
        <fullName evidence="3 9">DNA repair protein RecN</fullName>
    </recommendedName>
    <alternativeName>
        <fullName evidence="8 9">Recombination protein N</fullName>
    </alternativeName>
</protein>
<dbReference type="Proteomes" id="UP000198833">
    <property type="component" value="Unassembled WGS sequence"/>
</dbReference>
<comment type="similarity">
    <text evidence="2 9">Belongs to the RecN family.</text>
</comment>
<evidence type="ECO:0000256" key="6">
    <source>
        <dbReference type="ARBA" id="ARBA00022840"/>
    </source>
</evidence>
<keyword evidence="4" id="KW-0547">Nucleotide-binding</keyword>
<dbReference type="OrthoDB" id="9806954at2"/>
<dbReference type="GO" id="GO:0005524">
    <property type="term" value="F:ATP binding"/>
    <property type="evidence" value="ECO:0007669"/>
    <property type="project" value="UniProtKB-KW"/>
</dbReference>
<dbReference type="FunFam" id="3.40.50.300:FF:000319">
    <property type="entry name" value="DNA repair protein RecN"/>
    <property type="match status" value="1"/>
</dbReference>
<proteinExistence type="inferred from homology"/>
<evidence type="ECO:0000256" key="3">
    <source>
        <dbReference type="ARBA" id="ARBA00021315"/>
    </source>
</evidence>
<evidence type="ECO:0000256" key="7">
    <source>
        <dbReference type="ARBA" id="ARBA00023204"/>
    </source>
</evidence>
<evidence type="ECO:0000313" key="12">
    <source>
        <dbReference type="EMBL" id="SEP78289.1"/>
    </source>
</evidence>
<dbReference type="GO" id="GO:0009432">
    <property type="term" value="P:SOS response"/>
    <property type="evidence" value="ECO:0007669"/>
    <property type="project" value="TreeGrafter"/>
</dbReference>
<gene>
    <name evidence="12" type="ORF">SAMN04488558_10235</name>
</gene>
<dbReference type="Pfam" id="PF02463">
    <property type="entry name" value="SMC_N"/>
    <property type="match status" value="1"/>
</dbReference>
<comment type="function">
    <text evidence="1 9">May be involved in recombinational repair of damaged DNA.</text>
</comment>
<keyword evidence="6" id="KW-0067">ATP-binding</keyword>
<keyword evidence="5 9" id="KW-0227">DNA damage</keyword>
<sequence length="578" mass="65827">MLRSLSIQNFAIIESVQIDFQEGMTVLSGETGAGKSIIIDAFSLLMGGRGSSDFIRQGCEELIVEALFSFDQLDPQLQNILYEYGFDIDLLAEDLIIHREINQKGKNLIRLNGQLATVKILKEIGQFLADIHGQNEHQLLLNSKHHLHLLDQYAKDSLAETFAKYQQAYDNYRGLRREWLQANQAEHDQAQQLSYLQYQLDELDQAQFIAGEEDELLKQSKLLRNSQSMMQKLQNINQLLSEGDTTALSLLQQASTELQQVAEIDDHYQEAAELLDQVQINTAELAHFCAQAMSELDMDELDIDQVEGRLSQIGQFKRKYQRDYQGLIDYKEELRQEIDKIQHRDRYLEDLQGQLLPAYRSAYDLAQRLHQLRQEASLALKADIENQLKDLYMPHSRFSVQFLDQNLDSQMSELSNPAEPIYQLSSAGLDQIEFMIATNPGEEEKALVKVASGGELSRFMLALKVVFSRSNSSMVMVFDEIDTGVSGRVADVIAQKMYQVGRSHQVLAITHLAQVAAVSDHQLLIEKKVEQGRTYTKVSHLTEAERLQVIGQILAGHHVDQQTIEVVRSMMSVLRRNE</sequence>
<keyword evidence="10" id="KW-0175">Coiled coil</keyword>
<dbReference type="PIRSF" id="PIRSF003128">
    <property type="entry name" value="RecN"/>
    <property type="match status" value="1"/>
</dbReference>
<reference evidence="12 13" key="1">
    <citation type="submission" date="2016-10" db="EMBL/GenBank/DDBJ databases">
        <authorList>
            <person name="de Groot N.N."/>
        </authorList>
    </citation>
    <scope>NUCLEOTIDE SEQUENCE [LARGE SCALE GENOMIC DNA]</scope>
    <source>
        <strain evidence="12 13">DSM 15695</strain>
    </source>
</reference>
<dbReference type="PANTHER" id="PTHR11059:SF0">
    <property type="entry name" value="DNA REPAIR PROTEIN RECN"/>
    <property type="match status" value="1"/>
</dbReference>
<evidence type="ECO:0000256" key="2">
    <source>
        <dbReference type="ARBA" id="ARBA00009441"/>
    </source>
</evidence>
<dbReference type="AlphaFoldDB" id="A0A1H9ANP6"/>
<evidence type="ECO:0000256" key="9">
    <source>
        <dbReference type="PIRNR" id="PIRNR003128"/>
    </source>
</evidence>
<evidence type="ECO:0000256" key="10">
    <source>
        <dbReference type="SAM" id="Coils"/>
    </source>
</evidence>
<evidence type="ECO:0000313" key="13">
    <source>
        <dbReference type="Proteomes" id="UP000198833"/>
    </source>
</evidence>
<name>A0A1H9ANP6_9LACT</name>
<dbReference type="RefSeq" id="WP_092570373.1">
    <property type="nucleotide sequence ID" value="NZ_FOEN01000002.1"/>
</dbReference>
<dbReference type="GO" id="GO:0006281">
    <property type="term" value="P:DNA repair"/>
    <property type="evidence" value="ECO:0007669"/>
    <property type="project" value="UniProtKB-KW"/>
</dbReference>
<dbReference type="NCBIfam" id="TIGR00634">
    <property type="entry name" value="recN"/>
    <property type="match status" value="1"/>
</dbReference>
<organism evidence="12 13">
    <name type="scientific">Ignavigranum ruoffiae</name>
    <dbReference type="NCBI Taxonomy" id="89093"/>
    <lineage>
        <taxon>Bacteria</taxon>
        <taxon>Bacillati</taxon>
        <taxon>Bacillota</taxon>
        <taxon>Bacilli</taxon>
        <taxon>Lactobacillales</taxon>
        <taxon>Aerococcaceae</taxon>
        <taxon>Ignavigranum</taxon>
    </lineage>
</organism>
<dbReference type="EMBL" id="FOEN01000002">
    <property type="protein sequence ID" value="SEP78289.1"/>
    <property type="molecule type" value="Genomic_DNA"/>
</dbReference>